<keyword evidence="1" id="KW-0413">Isomerase</keyword>
<dbReference type="InterPro" id="IPR003331">
    <property type="entry name" value="UDP_GlcNAc_Epimerase_2_dom"/>
</dbReference>
<sequence length="238" mass="28926">RSFDMNMPEEINRITTDRLSDLLFVSENSWLENLLNEWKNSWVHLVWNVMIDCLIQNLDNIEKSEILKKLQLENKDYWVITIHRPSNVDDKETLSEIVYYFDKLSKNIKLIIPVHPRTRKKLESIGFLTSLENNNNIILTEPLWYLDFIKLVKNSKFVLSDSWWIQEETTYLQIPCLTMRYNTERPITKDIWTSTLVWNDFKLIDNIIIDILKWKYKEWKMPKMWDWKAAERILKHIF</sequence>
<evidence type="ECO:0000313" key="3">
    <source>
        <dbReference type="EMBL" id="EKE26015.1"/>
    </source>
</evidence>
<dbReference type="InterPro" id="IPR029767">
    <property type="entry name" value="WecB-like"/>
</dbReference>
<accession>K2GRS9</accession>
<dbReference type="EMBL" id="AMFJ01000984">
    <property type="protein sequence ID" value="EKE26015.1"/>
    <property type="molecule type" value="Genomic_DNA"/>
</dbReference>
<proteinExistence type="inferred from homology"/>
<dbReference type="SUPFAM" id="SSF53756">
    <property type="entry name" value="UDP-Glycosyltransferase/glycogen phosphorylase"/>
    <property type="match status" value="1"/>
</dbReference>
<organism evidence="3">
    <name type="scientific">uncultured bacterium</name>
    <name type="common">gcode 4</name>
    <dbReference type="NCBI Taxonomy" id="1234023"/>
    <lineage>
        <taxon>Bacteria</taxon>
        <taxon>environmental samples</taxon>
    </lineage>
</organism>
<reference evidence="3" key="1">
    <citation type="journal article" date="2012" name="Science">
        <title>Fermentation, hydrogen, and sulfur metabolism in multiple uncultivated bacterial phyla.</title>
        <authorList>
            <person name="Wrighton K.C."/>
            <person name="Thomas B.C."/>
            <person name="Sharon I."/>
            <person name="Miller C.S."/>
            <person name="Castelle C.J."/>
            <person name="VerBerkmoes N.C."/>
            <person name="Wilkins M.J."/>
            <person name="Hettich R.L."/>
            <person name="Lipton M.S."/>
            <person name="Williams K.H."/>
            <person name="Long P.E."/>
            <person name="Banfield J.F."/>
        </authorList>
    </citation>
    <scope>NUCLEOTIDE SEQUENCE [LARGE SCALE GENOMIC DNA]</scope>
</reference>
<dbReference type="Gene3D" id="3.40.50.2000">
    <property type="entry name" value="Glycogen Phosphorylase B"/>
    <property type="match status" value="2"/>
</dbReference>
<dbReference type="PANTHER" id="PTHR43174">
    <property type="entry name" value="UDP-N-ACETYLGLUCOSAMINE 2-EPIMERASE"/>
    <property type="match status" value="1"/>
</dbReference>
<comment type="caution">
    <text evidence="3">The sequence shown here is derived from an EMBL/GenBank/DDBJ whole genome shotgun (WGS) entry which is preliminary data.</text>
</comment>
<gene>
    <name evidence="3" type="ORF">ACD_4C00468G0001</name>
</gene>
<dbReference type="Pfam" id="PF02350">
    <property type="entry name" value="Epimerase_2"/>
    <property type="match status" value="1"/>
</dbReference>
<feature type="domain" description="UDP-N-acetylglucosamine 2-epimerase" evidence="2">
    <location>
        <begin position="1"/>
        <end position="237"/>
    </location>
</feature>
<comment type="similarity">
    <text evidence="1">Belongs to the UDP-N-acetylglucosamine 2-epimerase family.</text>
</comment>
<evidence type="ECO:0000259" key="2">
    <source>
        <dbReference type="Pfam" id="PF02350"/>
    </source>
</evidence>
<dbReference type="GO" id="GO:0016853">
    <property type="term" value="F:isomerase activity"/>
    <property type="evidence" value="ECO:0007669"/>
    <property type="project" value="UniProtKB-KW"/>
</dbReference>
<dbReference type="AlphaFoldDB" id="K2GRS9"/>
<dbReference type="PANTHER" id="PTHR43174:SF1">
    <property type="entry name" value="UDP-N-ACETYLGLUCOSAMINE 2-EPIMERASE"/>
    <property type="match status" value="1"/>
</dbReference>
<feature type="non-terminal residue" evidence="3">
    <location>
        <position position="1"/>
    </location>
</feature>
<protein>
    <recommendedName>
        <fullName evidence="2">UDP-N-acetylglucosamine 2-epimerase domain-containing protein</fullName>
    </recommendedName>
</protein>
<evidence type="ECO:0000256" key="1">
    <source>
        <dbReference type="RuleBase" id="RU003513"/>
    </source>
</evidence>
<name>K2GRS9_9BACT</name>